<dbReference type="Proteomes" id="UP001189429">
    <property type="component" value="Unassembled WGS sequence"/>
</dbReference>
<accession>A0ABN9Q411</accession>
<evidence type="ECO:0000313" key="2">
    <source>
        <dbReference type="Proteomes" id="UP001189429"/>
    </source>
</evidence>
<gene>
    <name evidence="1" type="ORF">PCOR1329_LOCUS7590</name>
</gene>
<keyword evidence="2" id="KW-1185">Reference proteome</keyword>
<dbReference type="EMBL" id="CAUYUJ010002059">
    <property type="protein sequence ID" value="CAK0798989.1"/>
    <property type="molecule type" value="Genomic_DNA"/>
</dbReference>
<name>A0ABN9Q411_9DINO</name>
<evidence type="ECO:0008006" key="3">
    <source>
        <dbReference type="Google" id="ProtNLM"/>
    </source>
</evidence>
<reference evidence="1" key="1">
    <citation type="submission" date="2023-10" db="EMBL/GenBank/DDBJ databases">
        <authorList>
            <person name="Chen Y."/>
            <person name="Shah S."/>
            <person name="Dougan E. K."/>
            <person name="Thang M."/>
            <person name="Chan C."/>
        </authorList>
    </citation>
    <scope>NUCLEOTIDE SEQUENCE [LARGE SCALE GENOMIC DNA]</scope>
</reference>
<proteinExistence type="predicted"/>
<sequence>MSFTIEAKPVVQYHAADMKHVRTWVPQYTKTIDGPTYVELRQTDRPLAVLLGLSHEGKAKYWSKSCILEDLRKARNTRVDEVLLAHLHACNPCEKPPALPDGFNRMAVNPDDLPYGATFNMKMTVELMPLRVPCVELTVENLTWLQKVATASALQPTPVKPLKRKRPEDRIELPTPEAKFDYRRKSIFLQCMDADGRKHLQYQKPKTMELADIETAIETLTGDILKRGLTVYDGNADDDDGGGDIPQLESQE</sequence>
<protein>
    <recommendedName>
        <fullName evidence="3">60S ribosomal export protein NMD3</fullName>
    </recommendedName>
</protein>
<organism evidence="1 2">
    <name type="scientific">Prorocentrum cordatum</name>
    <dbReference type="NCBI Taxonomy" id="2364126"/>
    <lineage>
        <taxon>Eukaryota</taxon>
        <taxon>Sar</taxon>
        <taxon>Alveolata</taxon>
        <taxon>Dinophyceae</taxon>
        <taxon>Prorocentrales</taxon>
        <taxon>Prorocentraceae</taxon>
        <taxon>Prorocentrum</taxon>
    </lineage>
</organism>
<comment type="caution">
    <text evidence="1">The sequence shown here is derived from an EMBL/GenBank/DDBJ whole genome shotgun (WGS) entry which is preliminary data.</text>
</comment>
<evidence type="ECO:0000313" key="1">
    <source>
        <dbReference type="EMBL" id="CAK0798989.1"/>
    </source>
</evidence>